<gene>
    <name evidence="10" type="ORF">RSPPHO_00987</name>
</gene>
<dbReference type="PANTHER" id="PTHR45138:SF9">
    <property type="entry name" value="DIGUANYLATE CYCLASE DGCM-RELATED"/>
    <property type="match status" value="1"/>
</dbReference>
<dbReference type="SUPFAM" id="SSF55073">
    <property type="entry name" value="Nucleotide cyclase"/>
    <property type="match status" value="1"/>
</dbReference>
<feature type="region of interest" description="Disordered" evidence="6">
    <location>
        <begin position="1"/>
        <end position="48"/>
    </location>
</feature>
<dbReference type="FunFam" id="3.30.70.270:FF:000001">
    <property type="entry name" value="Diguanylate cyclase domain protein"/>
    <property type="match status" value="1"/>
</dbReference>
<dbReference type="GO" id="GO:0052621">
    <property type="term" value="F:diguanylate cyclase activity"/>
    <property type="evidence" value="ECO:0007669"/>
    <property type="project" value="UniProtKB-EC"/>
</dbReference>
<dbReference type="InterPro" id="IPR050469">
    <property type="entry name" value="Diguanylate_Cyclase"/>
</dbReference>
<dbReference type="GO" id="GO:0005886">
    <property type="term" value="C:plasma membrane"/>
    <property type="evidence" value="ECO:0007669"/>
    <property type="project" value="TreeGrafter"/>
</dbReference>
<evidence type="ECO:0000259" key="9">
    <source>
        <dbReference type="PROSITE" id="PS50894"/>
    </source>
</evidence>
<feature type="domain" description="GGDEF" evidence="8">
    <location>
        <begin position="517"/>
        <end position="649"/>
    </location>
</feature>
<dbReference type="InterPro" id="IPR001789">
    <property type="entry name" value="Sig_transdc_resp-reg_receiver"/>
</dbReference>
<dbReference type="CDD" id="cd00088">
    <property type="entry name" value="HPT"/>
    <property type="match status" value="1"/>
</dbReference>
<evidence type="ECO:0000256" key="4">
    <source>
        <dbReference type="PROSITE-ProRule" id="PRU00110"/>
    </source>
</evidence>
<name>H6SRT4_PARPM</name>
<evidence type="ECO:0000313" key="10">
    <source>
        <dbReference type="EMBL" id="CCG07613.1"/>
    </source>
</evidence>
<reference evidence="10 11" key="1">
    <citation type="submission" date="2012-02" db="EMBL/GenBank/DDBJ databases">
        <title>Shotgun genome sequence of Phaeospirillum photometricum DSM 122.</title>
        <authorList>
            <person name="Duquesne K."/>
            <person name="Sturgis J."/>
        </authorList>
    </citation>
    <scope>NUCLEOTIDE SEQUENCE [LARGE SCALE GENOMIC DNA]</scope>
    <source>
        <strain evidence="11">DSM122</strain>
    </source>
</reference>
<dbReference type="HOGENOM" id="CLU_000445_11_28_5"/>
<evidence type="ECO:0000256" key="1">
    <source>
        <dbReference type="ARBA" id="ARBA00012528"/>
    </source>
</evidence>
<dbReference type="InterPro" id="IPR029787">
    <property type="entry name" value="Nucleotide_cyclase"/>
</dbReference>
<evidence type="ECO:0000256" key="3">
    <source>
        <dbReference type="ARBA" id="ARBA00034247"/>
    </source>
</evidence>
<feature type="domain" description="Response regulatory" evidence="7">
    <location>
        <begin position="235"/>
        <end position="352"/>
    </location>
</feature>
<organism evidence="10 11">
    <name type="scientific">Pararhodospirillum photometricum DSM 122</name>
    <dbReference type="NCBI Taxonomy" id="1150469"/>
    <lineage>
        <taxon>Bacteria</taxon>
        <taxon>Pseudomonadati</taxon>
        <taxon>Pseudomonadota</taxon>
        <taxon>Alphaproteobacteria</taxon>
        <taxon>Rhodospirillales</taxon>
        <taxon>Rhodospirillaceae</taxon>
        <taxon>Pararhodospirillum</taxon>
    </lineage>
</organism>
<dbReference type="Pfam" id="PF00072">
    <property type="entry name" value="Response_reg"/>
    <property type="match status" value="2"/>
</dbReference>
<evidence type="ECO:0000256" key="5">
    <source>
        <dbReference type="PROSITE-ProRule" id="PRU00169"/>
    </source>
</evidence>
<dbReference type="eggNOG" id="COG3706">
    <property type="taxonomic scope" value="Bacteria"/>
</dbReference>
<feature type="domain" description="Response regulatory" evidence="7">
    <location>
        <begin position="361"/>
        <end position="477"/>
    </location>
</feature>
<dbReference type="InterPro" id="IPR000160">
    <property type="entry name" value="GGDEF_dom"/>
</dbReference>
<keyword evidence="11" id="KW-1185">Reference proteome</keyword>
<feature type="domain" description="HPt" evidence="9">
    <location>
        <begin position="94"/>
        <end position="213"/>
    </location>
</feature>
<dbReference type="PROSITE" id="PS50110">
    <property type="entry name" value="RESPONSE_REGULATORY"/>
    <property type="match status" value="2"/>
</dbReference>
<keyword evidence="5" id="KW-0597">Phosphoprotein</keyword>
<dbReference type="Gene3D" id="3.30.70.270">
    <property type="match status" value="1"/>
</dbReference>
<dbReference type="SUPFAM" id="SSF47226">
    <property type="entry name" value="Histidine-containing phosphotransfer domain, HPT domain"/>
    <property type="match status" value="1"/>
</dbReference>
<dbReference type="GO" id="GO:0043709">
    <property type="term" value="P:cell adhesion involved in single-species biofilm formation"/>
    <property type="evidence" value="ECO:0007669"/>
    <property type="project" value="TreeGrafter"/>
</dbReference>
<dbReference type="Pfam" id="PF01627">
    <property type="entry name" value="Hpt"/>
    <property type="match status" value="1"/>
</dbReference>
<dbReference type="KEGG" id="rpm:RSPPHO_00987"/>
<dbReference type="InterPro" id="IPR043128">
    <property type="entry name" value="Rev_trsase/Diguanyl_cyclase"/>
</dbReference>
<dbReference type="SMART" id="SM00448">
    <property type="entry name" value="REC"/>
    <property type="match status" value="2"/>
</dbReference>
<dbReference type="NCBIfam" id="TIGR00254">
    <property type="entry name" value="GGDEF"/>
    <property type="match status" value="1"/>
</dbReference>
<evidence type="ECO:0000256" key="6">
    <source>
        <dbReference type="SAM" id="MobiDB-lite"/>
    </source>
</evidence>
<sequence length="656" mass="72524">MGGGAAPDRMPDERCRLGGRPPPGRGGSSKPIKPTSAPKKRGRQRNGVGVGALFRGAGWFRGTPARGLRPNGGLCRGTTERRTDGMTTTRSPSLREKVRQLRRVFLDKLPDSLTEARRHLETLCQTPDDDDALEALCRLFHGVKGTAASFGLPRLSATAAQMETTLRLARDGDPGDGPSSRRERLTALLLALPALLDGFAQGIEDARRHPEALGVAPPAPDFERFSVVPRKDRKRIYVCDDEELQAEQLSAQLRCFGYAVSIFTTPESLRAAVLSVRPDAVVMDIIFPSGSSLGTDLIAGLRRDMRAPPPVVFVSSRRDFDARLRAVQAGGEAYFAKPIKAIDLVECLDGLTLSQEPDPYRVLVVDDEPEIATYHSFILEQVGMTTRLLHDPRQILETLNEFNPDLVLMDMYMPTCTGRDLSRLIRQVPEFISLPIVFLSSETDKVKQVSALRVGAEGFLTKPIQPEDLISAVALRAERMRTLRSLMVRDSLTGLFNHTFMLQFLESAISSARRDETKLCLVMIDVDRFKMVNDSYGHPVGDQVLVALARLFQQRLRTSDTVGRYGGEEFAVILQNVAPTDAKALIDDLRGDFAKIRFDTAGQEFNCTFSAGVAGFSGQETAHLLLERADRALYDAKREGRNRVLIAEDEHHDTMR</sequence>
<evidence type="ECO:0000259" key="7">
    <source>
        <dbReference type="PROSITE" id="PS50110"/>
    </source>
</evidence>
<protein>
    <recommendedName>
        <fullName evidence="1">diguanylate cyclase</fullName>
        <ecNumber evidence="1">2.7.7.65</ecNumber>
    </recommendedName>
</protein>
<dbReference type="SUPFAM" id="SSF52172">
    <property type="entry name" value="CheY-like"/>
    <property type="match status" value="2"/>
</dbReference>
<dbReference type="AlphaFoldDB" id="H6SRT4"/>
<dbReference type="EMBL" id="HE663493">
    <property type="protein sequence ID" value="CCG07613.1"/>
    <property type="molecule type" value="Genomic_DNA"/>
</dbReference>
<evidence type="ECO:0000256" key="2">
    <source>
        <dbReference type="ARBA" id="ARBA00023012"/>
    </source>
</evidence>
<dbReference type="PANTHER" id="PTHR45138">
    <property type="entry name" value="REGULATORY COMPONENTS OF SENSORY TRANSDUCTION SYSTEM"/>
    <property type="match status" value="1"/>
</dbReference>
<dbReference type="Pfam" id="PF00990">
    <property type="entry name" value="GGDEF"/>
    <property type="match status" value="1"/>
</dbReference>
<accession>H6SRT4</accession>
<dbReference type="InterPro" id="IPR036641">
    <property type="entry name" value="HPT_dom_sf"/>
</dbReference>
<dbReference type="InterPro" id="IPR008207">
    <property type="entry name" value="Sig_transdc_His_kin_Hpt_dom"/>
</dbReference>
<feature type="modified residue" description="4-aspartylphosphate" evidence="5">
    <location>
        <position position="410"/>
    </location>
</feature>
<dbReference type="Gene3D" id="3.40.50.2300">
    <property type="match status" value="2"/>
</dbReference>
<proteinExistence type="predicted"/>
<feature type="modified residue" description="4-aspartylphosphate" evidence="5">
    <location>
        <position position="284"/>
    </location>
</feature>
<evidence type="ECO:0000313" key="11">
    <source>
        <dbReference type="Proteomes" id="UP000033220"/>
    </source>
</evidence>
<dbReference type="STRING" id="1150469.RSPPHO_00987"/>
<comment type="catalytic activity">
    <reaction evidence="3">
        <text>2 GTP = 3',3'-c-di-GMP + 2 diphosphate</text>
        <dbReference type="Rhea" id="RHEA:24898"/>
        <dbReference type="ChEBI" id="CHEBI:33019"/>
        <dbReference type="ChEBI" id="CHEBI:37565"/>
        <dbReference type="ChEBI" id="CHEBI:58805"/>
        <dbReference type="EC" id="2.7.7.65"/>
    </reaction>
</comment>
<dbReference type="GO" id="GO:0000160">
    <property type="term" value="P:phosphorelay signal transduction system"/>
    <property type="evidence" value="ECO:0007669"/>
    <property type="project" value="UniProtKB-KW"/>
</dbReference>
<keyword evidence="2" id="KW-0902">Two-component regulatory system</keyword>
<dbReference type="InterPro" id="IPR011006">
    <property type="entry name" value="CheY-like_superfamily"/>
</dbReference>
<dbReference type="eggNOG" id="COG0745">
    <property type="taxonomic scope" value="Bacteria"/>
</dbReference>
<feature type="modified residue" description="Phosphohistidine" evidence="4">
    <location>
        <position position="141"/>
    </location>
</feature>
<dbReference type="GO" id="GO:0004672">
    <property type="term" value="F:protein kinase activity"/>
    <property type="evidence" value="ECO:0007669"/>
    <property type="project" value="UniProtKB-ARBA"/>
</dbReference>
<dbReference type="PROSITE" id="PS50894">
    <property type="entry name" value="HPT"/>
    <property type="match status" value="1"/>
</dbReference>
<dbReference type="Proteomes" id="UP000033220">
    <property type="component" value="Chromosome DSM 122"/>
</dbReference>
<dbReference type="EC" id="2.7.7.65" evidence="1"/>
<dbReference type="Gene3D" id="1.20.120.160">
    <property type="entry name" value="HPT domain"/>
    <property type="match status" value="1"/>
</dbReference>
<dbReference type="PATRIC" id="fig|1150469.3.peg.1126"/>
<dbReference type="CDD" id="cd01949">
    <property type="entry name" value="GGDEF"/>
    <property type="match status" value="1"/>
</dbReference>
<dbReference type="GO" id="GO:1902201">
    <property type="term" value="P:negative regulation of bacterial-type flagellum-dependent cell motility"/>
    <property type="evidence" value="ECO:0007669"/>
    <property type="project" value="TreeGrafter"/>
</dbReference>
<dbReference type="CDD" id="cd00156">
    <property type="entry name" value="REC"/>
    <property type="match status" value="2"/>
</dbReference>
<feature type="region of interest" description="Disordered" evidence="6">
    <location>
        <begin position="62"/>
        <end position="91"/>
    </location>
</feature>
<dbReference type="SMART" id="SM00267">
    <property type="entry name" value="GGDEF"/>
    <property type="match status" value="1"/>
</dbReference>
<dbReference type="SMART" id="SM00073">
    <property type="entry name" value="HPT"/>
    <property type="match status" value="1"/>
</dbReference>
<evidence type="ECO:0000259" key="8">
    <source>
        <dbReference type="PROSITE" id="PS50887"/>
    </source>
</evidence>
<dbReference type="PROSITE" id="PS50887">
    <property type="entry name" value="GGDEF"/>
    <property type="match status" value="1"/>
</dbReference>